<keyword evidence="3 9" id="KW-0732">Signal</keyword>
<dbReference type="SUPFAM" id="SSF57277">
    <property type="entry name" value="Granulin repeat"/>
    <property type="match status" value="1"/>
</dbReference>
<feature type="chain" id="PRO_5035721723" description="Cysteine protease" evidence="9">
    <location>
        <begin position="30"/>
        <end position="618"/>
    </location>
</feature>
<dbReference type="SMART" id="SM00277">
    <property type="entry name" value="GRAN"/>
    <property type="match status" value="1"/>
</dbReference>
<dbReference type="PRINTS" id="PR00705">
    <property type="entry name" value="PAPAIN"/>
</dbReference>
<evidence type="ECO:0000313" key="13">
    <source>
        <dbReference type="EMBL" id="KAF3586214.1"/>
    </source>
</evidence>
<evidence type="ECO:0000259" key="10">
    <source>
        <dbReference type="SMART" id="SM00277"/>
    </source>
</evidence>
<keyword evidence="4" id="KW-0378">Hydrolase</keyword>
<evidence type="ECO:0000256" key="3">
    <source>
        <dbReference type="ARBA" id="ARBA00022729"/>
    </source>
</evidence>
<dbReference type="InterPro" id="IPR013128">
    <property type="entry name" value="Peptidase_C1A"/>
</dbReference>
<dbReference type="FunFam" id="2.10.25.160:FF:000002">
    <property type="entry name" value="Cysteine protease 1"/>
    <property type="match status" value="1"/>
</dbReference>
<feature type="signal peptide" evidence="9">
    <location>
        <begin position="1"/>
        <end position="29"/>
    </location>
</feature>
<dbReference type="SMART" id="SM00848">
    <property type="entry name" value="Inhibitor_I29"/>
    <property type="match status" value="1"/>
</dbReference>
<comment type="similarity">
    <text evidence="1">Belongs to the peptidase C1 family.</text>
</comment>
<dbReference type="FunFam" id="3.90.70.10:FF:000067">
    <property type="entry name" value="Senescence-specific cysteine protease"/>
    <property type="match status" value="1"/>
</dbReference>
<dbReference type="InterPro" id="IPR037277">
    <property type="entry name" value="Granulin_sf"/>
</dbReference>
<dbReference type="InterPro" id="IPR000169">
    <property type="entry name" value="Pept_cys_AS"/>
</dbReference>
<dbReference type="InterPro" id="IPR013201">
    <property type="entry name" value="Prot_inhib_I29"/>
</dbReference>
<dbReference type="Proteomes" id="UP000712600">
    <property type="component" value="Unassembled WGS sequence"/>
</dbReference>
<dbReference type="PANTHER" id="PTHR12411">
    <property type="entry name" value="CYSTEINE PROTEASE FAMILY C1-RELATED"/>
    <property type="match status" value="1"/>
</dbReference>
<evidence type="ECO:0008006" key="15">
    <source>
        <dbReference type="Google" id="ProtNLM"/>
    </source>
</evidence>
<feature type="domain" description="Granulins" evidence="10">
    <location>
        <begin position="529"/>
        <end position="586"/>
    </location>
</feature>
<feature type="domain" description="Peptidase C1A papain C-terminal" evidence="11">
    <location>
        <begin position="296"/>
        <end position="511"/>
    </location>
</feature>
<dbReference type="FunFam" id="3.90.70.10:FF:000204">
    <property type="entry name" value="Papain"/>
    <property type="match status" value="1"/>
</dbReference>
<dbReference type="CDD" id="cd02248">
    <property type="entry name" value="Peptidase_C1A"/>
    <property type="match status" value="1"/>
</dbReference>
<dbReference type="InterPro" id="IPR025660">
    <property type="entry name" value="Pept_his_AS"/>
</dbReference>
<feature type="domain" description="Cathepsin propeptide inhibitor" evidence="12">
    <location>
        <begin position="42"/>
        <end position="99"/>
    </location>
</feature>
<evidence type="ECO:0000256" key="8">
    <source>
        <dbReference type="ARBA" id="ARBA00023180"/>
    </source>
</evidence>
<feature type="domain" description="Peptidase C1A papain C-terminal" evidence="11">
    <location>
        <begin position="128"/>
        <end position="295"/>
    </location>
</feature>
<evidence type="ECO:0000259" key="11">
    <source>
        <dbReference type="SMART" id="SM00645"/>
    </source>
</evidence>
<dbReference type="Pfam" id="PF08246">
    <property type="entry name" value="Inhibitor_I29"/>
    <property type="match status" value="1"/>
</dbReference>
<dbReference type="SMART" id="SM00645">
    <property type="entry name" value="Pept_C1"/>
    <property type="match status" value="2"/>
</dbReference>
<dbReference type="InterPro" id="IPR000118">
    <property type="entry name" value="Granulin"/>
</dbReference>
<dbReference type="GO" id="GO:0006508">
    <property type="term" value="P:proteolysis"/>
    <property type="evidence" value="ECO:0007669"/>
    <property type="project" value="UniProtKB-KW"/>
</dbReference>
<name>A0A8S9S2N2_BRACR</name>
<sequence length="618" mass="67357">MSTPIKFTTLALVTLSVLLASSSLDVVTAKVDYRNPEEVKMFERWLVENHKNYNGLGEKDKRFEIFMDNVKFVQEHNSVPNQSYELGLTRFADLTNEEFRAIYLRSKMERTRDSVKSERYLHNVGDTLPDEIDWRAKGAVVPVKDQGSCGSCWAFSAIGAVEGINQIKTGELVSLSEQELVDCDTSYNNGCGGGLMDYAFQFIISNGGIDTEEDYPYTATDDNICNTDKKNTRVVTIDGYEDVPENENSLKKALANQPISVAIEAGGRAFQLYKSMERTRDSVKSERYLHNVGDTLPDEIDWRAKGAVVPVKDQGSCGSCWAFSAIGAVEGINQIKTGELVSLSEQELVDCDTSYNNGCGGGLMDYAFQFIISNGGIDTEEDYPYTATDDNICNTDKKNTRVVTIDGYEDVPENENSLKKALANQPISVAIEAGGRAFQLYKSGVFTGTCGTALDHGVVAVGYGTSEGQDYWIIRNSWGSNWGESGYIKLQRNIKDSSGKCGVAMMASYPTKSSGSNPPKPPPPAPVVCDKSYTCPAKSTCCCLYEYKGKCYSWGCCPLESATCCEDGSSCCPQAYPVCDLKAGTCRMKADSPLSVKALTRGPATATTKATNVLVSSA</sequence>
<evidence type="ECO:0000256" key="1">
    <source>
        <dbReference type="ARBA" id="ARBA00008455"/>
    </source>
</evidence>
<dbReference type="EMBL" id="QGKX02000088">
    <property type="protein sequence ID" value="KAF3586214.1"/>
    <property type="molecule type" value="Genomic_DNA"/>
</dbReference>
<comment type="caution">
    <text evidence="13">The sequence shown here is derived from an EMBL/GenBank/DDBJ whole genome shotgun (WGS) entry which is preliminary data.</text>
</comment>
<organism evidence="13 14">
    <name type="scientific">Brassica cretica</name>
    <name type="common">Mustard</name>
    <dbReference type="NCBI Taxonomy" id="69181"/>
    <lineage>
        <taxon>Eukaryota</taxon>
        <taxon>Viridiplantae</taxon>
        <taxon>Streptophyta</taxon>
        <taxon>Embryophyta</taxon>
        <taxon>Tracheophyta</taxon>
        <taxon>Spermatophyta</taxon>
        <taxon>Magnoliopsida</taxon>
        <taxon>eudicotyledons</taxon>
        <taxon>Gunneridae</taxon>
        <taxon>Pentapetalae</taxon>
        <taxon>rosids</taxon>
        <taxon>malvids</taxon>
        <taxon>Brassicales</taxon>
        <taxon>Brassicaceae</taxon>
        <taxon>Brassiceae</taxon>
        <taxon>Brassica</taxon>
    </lineage>
</organism>
<accession>A0A8S9S2N2</accession>
<dbReference type="InterPro" id="IPR039417">
    <property type="entry name" value="Peptidase_C1A_papain-like"/>
</dbReference>
<dbReference type="AlphaFoldDB" id="A0A8S9S2N2"/>
<dbReference type="InterPro" id="IPR000668">
    <property type="entry name" value="Peptidase_C1A_C"/>
</dbReference>
<protein>
    <recommendedName>
        <fullName evidence="15">Cysteine protease</fullName>
    </recommendedName>
</protein>
<proteinExistence type="inferred from homology"/>
<dbReference type="GO" id="GO:0008234">
    <property type="term" value="F:cysteine-type peptidase activity"/>
    <property type="evidence" value="ECO:0007669"/>
    <property type="project" value="UniProtKB-KW"/>
</dbReference>
<evidence type="ECO:0000256" key="7">
    <source>
        <dbReference type="ARBA" id="ARBA00023157"/>
    </source>
</evidence>
<evidence type="ECO:0000259" key="12">
    <source>
        <dbReference type="SMART" id="SM00848"/>
    </source>
</evidence>
<dbReference type="Pfam" id="PF00396">
    <property type="entry name" value="Granulin"/>
    <property type="match status" value="1"/>
</dbReference>
<dbReference type="PROSITE" id="PS00640">
    <property type="entry name" value="THIOL_PROTEASE_ASN"/>
    <property type="match status" value="1"/>
</dbReference>
<evidence type="ECO:0000256" key="6">
    <source>
        <dbReference type="ARBA" id="ARBA00023145"/>
    </source>
</evidence>
<keyword evidence="8" id="KW-0325">Glycoprotein</keyword>
<evidence type="ECO:0000313" key="14">
    <source>
        <dbReference type="Proteomes" id="UP000712600"/>
    </source>
</evidence>
<dbReference type="SUPFAM" id="SSF54001">
    <property type="entry name" value="Cysteine proteinases"/>
    <property type="match status" value="2"/>
</dbReference>
<keyword evidence="5" id="KW-0788">Thiol protease</keyword>
<dbReference type="Gene3D" id="2.10.25.160">
    <property type="entry name" value="Granulin"/>
    <property type="match status" value="1"/>
</dbReference>
<dbReference type="PROSITE" id="PS00139">
    <property type="entry name" value="THIOL_PROTEASE_CYS"/>
    <property type="match status" value="2"/>
</dbReference>
<dbReference type="Pfam" id="PF00112">
    <property type="entry name" value="Peptidase_C1"/>
    <property type="match status" value="2"/>
</dbReference>
<evidence type="ECO:0000256" key="2">
    <source>
        <dbReference type="ARBA" id="ARBA00022670"/>
    </source>
</evidence>
<dbReference type="InterPro" id="IPR038765">
    <property type="entry name" value="Papain-like_cys_pep_sf"/>
</dbReference>
<dbReference type="InterPro" id="IPR025661">
    <property type="entry name" value="Pept_asp_AS"/>
</dbReference>
<reference evidence="13" key="1">
    <citation type="submission" date="2019-12" db="EMBL/GenBank/DDBJ databases">
        <title>Genome sequencing and annotation of Brassica cretica.</title>
        <authorList>
            <person name="Studholme D.J."/>
            <person name="Sarris P."/>
        </authorList>
    </citation>
    <scope>NUCLEOTIDE SEQUENCE</scope>
    <source>
        <strain evidence="13">PFS-109/04</strain>
        <tissue evidence="13">Leaf</tissue>
    </source>
</reference>
<evidence type="ECO:0000256" key="9">
    <source>
        <dbReference type="SAM" id="SignalP"/>
    </source>
</evidence>
<evidence type="ECO:0000256" key="5">
    <source>
        <dbReference type="ARBA" id="ARBA00022807"/>
    </source>
</evidence>
<gene>
    <name evidence="13" type="ORF">F2Q69_00031078</name>
</gene>
<evidence type="ECO:0000256" key="4">
    <source>
        <dbReference type="ARBA" id="ARBA00022801"/>
    </source>
</evidence>
<dbReference type="Gene3D" id="3.90.70.10">
    <property type="entry name" value="Cysteine proteinases"/>
    <property type="match status" value="2"/>
</dbReference>
<keyword evidence="2" id="KW-0645">Protease</keyword>
<dbReference type="PROSITE" id="PS00639">
    <property type="entry name" value="THIOL_PROTEASE_HIS"/>
    <property type="match status" value="1"/>
</dbReference>
<keyword evidence="7" id="KW-1015">Disulfide bond</keyword>
<dbReference type="CDD" id="cd02619">
    <property type="entry name" value="Peptidase_C1"/>
    <property type="match status" value="1"/>
</dbReference>
<keyword evidence="6" id="KW-0865">Zymogen</keyword>